<name>A0ABS8XY76_9BURK</name>
<sequence length="336" mass="36212">MTRIRPLLALTAVALATAAAAQPDTTLQQLLDSLPDPPATPQEAARWLDAQERPVHTGLAAHRRAVEVHKAAMGRLASADAAAGRTQAGVQTEALAVGLNDVGIDLQRMQSDSAYAAQMQQRLQRMTPAEQLALAQRMNASLQQDRRIDNAALAMDRDTPAAKAAFEAGQQFAQANAMAERRAREARLWRDTEAAVAQVYARKLEPGLPRPAMAFDNIGCQAACQAQWQAYAARVLPLMVERETEILKLRAAALRQQRAWVAATIKPIDAHLSATAFGDKSTSRVHREQILAYDLSAVGEVEAVSDRLLDAVRHAAVVVRCDKQAVLVPGAVCSGS</sequence>
<accession>A0ABS8XY76</accession>
<evidence type="ECO:0008006" key="4">
    <source>
        <dbReference type="Google" id="ProtNLM"/>
    </source>
</evidence>
<comment type="caution">
    <text evidence="2">The sequence shown here is derived from an EMBL/GenBank/DDBJ whole genome shotgun (WGS) entry which is preliminary data.</text>
</comment>
<protein>
    <recommendedName>
        <fullName evidence="4">Lysozyme inhibitor LprI N-terminal domain-containing protein</fullName>
    </recommendedName>
</protein>
<feature type="signal peptide" evidence="1">
    <location>
        <begin position="1"/>
        <end position="21"/>
    </location>
</feature>
<feature type="chain" id="PRO_5047017316" description="Lysozyme inhibitor LprI N-terminal domain-containing protein" evidence="1">
    <location>
        <begin position="22"/>
        <end position="336"/>
    </location>
</feature>
<reference evidence="2 3" key="1">
    <citation type="submission" date="2021-12" db="EMBL/GenBank/DDBJ databases">
        <title>Genome seq of P8.</title>
        <authorList>
            <person name="Seo T."/>
        </authorList>
    </citation>
    <scope>NUCLEOTIDE SEQUENCE [LARGE SCALE GENOMIC DNA]</scope>
    <source>
        <strain evidence="2 3">P8</strain>
    </source>
</reference>
<dbReference type="Proteomes" id="UP001200741">
    <property type="component" value="Unassembled WGS sequence"/>
</dbReference>
<evidence type="ECO:0000313" key="2">
    <source>
        <dbReference type="EMBL" id="MCE4556248.1"/>
    </source>
</evidence>
<evidence type="ECO:0000313" key="3">
    <source>
        <dbReference type="Proteomes" id="UP001200741"/>
    </source>
</evidence>
<organism evidence="2 3">
    <name type="scientific">Pelomonas cellulosilytica</name>
    <dbReference type="NCBI Taxonomy" id="2906762"/>
    <lineage>
        <taxon>Bacteria</taxon>
        <taxon>Pseudomonadati</taxon>
        <taxon>Pseudomonadota</taxon>
        <taxon>Betaproteobacteria</taxon>
        <taxon>Burkholderiales</taxon>
        <taxon>Sphaerotilaceae</taxon>
        <taxon>Roseateles</taxon>
    </lineage>
</organism>
<keyword evidence="1" id="KW-0732">Signal</keyword>
<gene>
    <name evidence="2" type="ORF">LXT13_17780</name>
</gene>
<keyword evidence="3" id="KW-1185">Reference proteome</keyword>
<proteinExistence type="predicted"/>
<dbReference type="EMBL" id="JAJTWU010000007">
    <property type="protein sequence ID" value="MCE4556248.1"/>
    <property type="molecule type" value="Genomic_DNA"/>
</dbReference>
<evidence type="ECO:0000256" key="1">
    <source>
        <dbReference type="SAM" id="SignalP"/>
    </source>
</evidence>
<dbReference type="RefSeq" id="WP_233373294.1">
    <property type="nucleotide sequence ID" value="NZ_JAJTWU010000007.1"/>
</dbReference>